<organism evidence="1 2">
    <name type="scientific">Allacma fusca</name>
    <dbReference type="NCBI Taxonomy" id="39272"/>
    <lineage>
        <taxon>Eukaryota</taxon>
        <taxon>Metazoa</taxon>
        <taxon>Ecdysozoa</taxon>
        <taxon>Arthropoda</taxon>
        <taxon>Hexapoda</taxon>
        <taxon>Collembola</taxon>
        <taxon>Symphypleona</taxon>
        <taxon>Sminthuridae</taxon>
        <taxon>Allacma</taxon>
    </lineage>
</organism>
<sequence>MATSNTFELEEELLKNSIGKIRNTAKFFRKSPKKHSLLQKQMQKDKLEIRQISGKDICGPLNLLLDVQTRWSSLMPMLERYMLSQRRIEKTLIDLKSQFTPIQRRTIVPLNEDESEAITTFLKVLGPLRTATEEISASDVNLLNFEEIYSVLMQEIAKDTTEFGRRLGANIVARINHRRTEWSKILYALHHGLPNSDTDEESDSDSEFYQTDMSIDPKIMKSRLLLLLTRLFEGVKDYPNPDDEITVRTRKRRKSDCGVEDPSELSLCDRMRYRKKLGENRQETHHAPPERSLSSSLHELKDFRESGPLAKRGCLLQLAYDYLLTIRPVYRVNGIFQLQQFSLRSNVQDLPILY</sequence>
<proteinExistence type="predicted"/>
<dbReference type="Proteomes" id="UP000708208">
    <property type="component" value="Unassembled WGS sequence"/>
</dbReference>
<accession>A0A8J2NRZ4</accession>
<dbReference type="AlphaFoldDB" id="A0A8J2NRZ4"/>
<reference evidence="1" key="1">
    <citation type="submission" date="2021-06" db="EMBL/GenBank/DDBJ databases">
        <authorList>
            <person name="Hodson N. C."/>
            <person name="Mongue J. A."/>
            <person name="Jaron S. K."/>
        </authorList>
    </citation>
    <scope>NUCLEOTIDE SEQUENCE</scope>
</reference>
<name>A0A8J2NRZ4_9HEXA</name>
<comment type="caution">
    <text evidence="1">The sequence shown here is derived from an EMBL/GenBank/DDBJ whole genome shotgun (WGS) entry which is preliminary data.</text>
</comment>
<evidence type="ECO:0000313" key="2">
    <source>
        <dbReference type="Proteomes" id="UP000708208"/>
    </source>
</evidence>
<gene>
    <name evidence="1" type="ORF">AFUS01_LOCUS12775</name>
</gene>
<keyword evidence="2" id="KW-1185">Reference proteome</keyword>
<dbReference type="OrthoDB" id="6781064at2759"/>
<dbReference type="EMBL" id="CAJVCH010101817">
    <property type="protein sequence ID" value="CAG7723707.1"/>
    <property type="molecule type" value="Genomic_DNA"/>
</dbReference>
<protein>
    <submittedName>
        <fullName evidence="1">Uncharacterized protein</fullName>
    </submittedName>
</protein>
<evidence type="ECO:0000313" key="1">
    <source>
        <dbReference type="EMBL" id="CAG7723707.1"/>
    </source>
</evidence>